<dbReference type="HOGENOM" id="CLU_058041_0_0_11"/>
<dbReference type="InterPro" id="IPR025855">
    <property type="entry name" value="Replic_Relax"/>
</dbReference>
<reference evidence="2 3" key="1">
    <citation type="journal article" date="2009" name="Stand. Genomic Sci.">
        <title>Complete genome sequence of Catenulispora acidiphila type strain (ID 139908).</title>
        <authorList>
            <person name="Copeland A."/>
            <person name="Lapidus A."/>
            <person name="Glavina Del Rio T."/>
            <person name="Nolan M."/>
            <person name="Lucas S."/>
            <person name="Chen F."/>
            <person name="Tice H."/>
            <person name="Cheng J.F."/>
            <person name="Bruce D."/>
            <person name="Goodwin L."/>
            <person name="Pitluck S."/>
            <person name="Mikhailova N."/>
            <person name="Pati A."/>
            <person name="Ivanova N."/>
            <person name="Mavromatis K."/>
            <person name="Chen A."/>
            <person name="Palaniappan K."/>
            <person name="Chain P."/>
            <person name="Land M."/>
            <person name="Hauser L."/>
            <person name="Chang Y.J."/>
            <person name="Jeffries C.D."/>
            <person name="Chertkov O."/>
            <person name="Brettin T."/>
            <person name="Detter J.C."/>
            <person name="Han C."/>
            <person name="Ali Z."/>
            <person name="Tindall B.J."/>
            <person name="Goker M."/>
            <person name="Bristow J."/>
            <person name="Eisen J.A."/>
            <person name="Markowitz V."/>
            <person name="Hugenholtz P."/>
            <person name="Kyrpides N.C."/>
            <person name="Klenk H.P."/>
        </authorList>
    </citation>
    <scope>NUCLEOTIDE SEQUENCE [LARGE SCALE GENOMIC DNA]</scope>
    <source>
        <strain evidence="3">DSM 44928 / JCM 14897 / NBRC 102108 / NRRL B-24433 / ID139908</strain>
    </source>
</reference>
<organism evidence="2 3">
    <name type="scientific">Catenulispora acidiphila (strain DSM 44928 / JCM 14897 / NBRC 102108 / NRRL B-24433 / ID139908)</name>
    <dbReference type="NCBI Taxonomy" id="479433"/>
    <lineage>
        <taxon>Bacteria</taxon>
        <taxon>Bacillati</taxon>
        <taxon>Actinomycetota</taxon>
        <taxon>Actinomycetes</taxon>
        <taxon>Catenulisporales</taxon>
        <taxon>Catenulisporaceae</taxon>
        <taxon>Catenulispora</taxon>
    </lineage>
</organism>
<dbReference type="eggNOG" id="ENOG50336WS">
    <property type="taxonomic scope" value="Bacteria"/>
</dbReference>
<dbReference type="InParanoid" id="C7PYS8"/>
<evidence type="ECO:0000256" key="1">
    <source>
        <dbReference type="SAM" id="MobiDB-lite"/>
    </source>
</evidence>
<sequence>MTIRTPTRPISDATRAGDRLTERDAEVLRLLAEHQVLTIGQLAVALFPDVRKCRSRVAVLRALKLVETFRPPLQRGSSQAHCVATARTLDLLSTDADGSRLRRRSTYDAAAIALRPDLGHLRGVNEVFCQLLGYARQTPGAMLETWRSERATARALGTRLRPDGFGRWRQNDAKCEFFLEYDTGTEPHARLLAKLTGYADLAESAGVSCPVLFWLPNAHRENHFHRRLVDHPPRVPVATAYGDPSRTDPSRTGPAGPTWRPAWSPSSQLPLAALGASAAQHLGIPQSSHILL</sequence>
<gene>
    <name evidence="2" type="ordered locus">Caci_8581</name>
</gene>
<keyword evidence="3" id="KW-1185">Reference proteome</keyword>
<dbReference type="AlphaFoldDB" id="C7PYS8"/>
<dbReference type="OrthoDB" id="2562278at2"/>
<accession>C7PYS8</accession>
<dbReference type="KEGG" id="cai:Caci_8581"/>
<name>C7PYS8_CATAD</name>
<feature type="region of interest" description="Disordered" evidence="1">
    <location>
        <begin position="235"/>
        <end position="262"/>
    </location>
</feature>
<evidence type="ECO:0000313" key="2">
    <source>
        <dbReference type="EMBL" id="ACU77400.1"/>
    </source>
</evidence>
<dbReference type="STRING" id="479433.Caci_8581"/>
<proteinExistence type="predicted"/>
<dbReference type="EMBL" id="CP001700">
    <property type="protein sequence ID" value="ACU77400.1"/>
    <property type="molecule type" value="Genomic_DNA"/>
</dbReference>
<evidence type="ECO:0008006" key="4">
    <source>
        <dbReference type="Google" id="ProtNLM"/>
    </source>
</evidence>
<protein>
    <recommendedName>
        <fullName evidence="4">Replication-relaxation</fullName>
    </recommendedName>
</protein>
<dbReference type="Proteomes" id="UP000000851">
    <property type="component" value="Chromosome"/>
</dbReference>
<evidence type="ECO:0000313" key="3">
    <source>
        <dbReference type="Proteomes" id="UP000000851"/>
    </source>
</evidence>
<dbReference type="Pfam" id="PF13814">
    <property type="entry name" value="Replic_Relax"/>
    <property type="match status" value="1"/>
</dbReference>
<dbReference type="RefSeq" id="WP_015797125.1">
    <property type="nucleotide sequence ID" value="NC_013131.1"/>
</dbReference>